<reference evidence="5 6" key="1">
    <citation type="submission" date="2017-07" db="EMBL/GenBank/DDBJ databases">
        <title>Paenibacillus herberti R33 genome sequencing and assembly.</title>
        <authorList>
            <person name="Su W."/>
        </authorList>
    </citation>
    <scope>NUCLEOTIDE SEQUENCE [LARGE SCALE GENOMIC DNA]</scope>
    <source>
        <strain evidence="5 6">R33</strain>
    </source>
</reference>
<dbReference type="InterPro" id="IPR003201">
    <property type="entry name" value="Transposase_Tn5"/>
</dbReference>
<dbReference type="PANTHER" id="PTHR37319:SF1">
    <property type="entry name" value="TRANSPOSASE TN5 DIMERISATION DOMAIN-CONTAINING PROTEIN"/>
    <property type="match status" value="1"/>
</dbReference>
<proteinExistence type="predicted"/>
<dbReference type="GO" id="GO:0006313">
    <property type="term" value="P:DNA transposition"/>
    <property type="evidence" value="ECO:0007669"/>
    <property type="project" value="InterPro"/>
</dbReference>
<feature type="domain" description="Transposase Tn5 dimerisation" evidence="2">
    <location>
        <begin position="333"/>
        <end position="424"/>
    </location>
</feature>
<dbReference type="GO" id="GO:0004803">
    <property type="term" value="F:transposase activity"/>
    <property type="evidence" value="ECO:0007669"/>
    <property type="project" value="InterPro"/>
</dbReference>
<dbReference type="Gene3D" id="1.10.740.10">
    <property type="entry name" value="Transferase Inhibitor Protein From Tn5, Chain"/>
    <property type="match status" value="1"/>
</dbReference>
<gene>
    <name evidence="4" type="ORF">CGZ75_00495</name>
    <name evidence="5" type="ORF">CGZ75_11900</name>
    <name evidence="3" type="ORF">CGZ75_21000</name>
</gene>
<dbReference type="EMBL" id="NMUQ01000003">
    <property type="protein sequence ID" value="OXM13832.1"/>
    <property type="molecule type" value="Genomic_DNA"/>
</dbReference>
<keyword evidence="6" id="KW-1185">Reference proteome</keyword>
<dbReference type="Pfam" id="PF02281">
    <property type="entry name" value="Dimer_Tnp_Tn5"/>
    <property type="match status" value="1"/>
</dbReference>
<evidence type="ECO:0000313" key="5">
    <source>
        <dbReference type="EMBL" id="OXM17606.1"/>
    </source>
</evidence>
<dbReference type="InterPro" id="IPR047768">
    <property type="entry name" value="Tn5p-like"/>
</dbReference>
<feature type="domain" description="Transposase IS4-like" evidence="1">
    <location>
        <begin position="158"/>
        <end position="331"/>
    </location>
</feature>
<dbReference type="AlphaFoldDB" id="A0A229P5P5"/>
<dbReference type="Pfam" id="PF01609">
    <property type="entry name" value="DDE_Tnp_1"/>
    <property type="match status" value="1"/>
</dbReference>
<dbReference type="InterPro" id="IPR012337">
    <property type="entry name" value="RNaseH-like_sf"/>
</dbReference>
<evidence type="ECO:0000259" key="1">
    <source>
        <dbReference type="Pfam" id="PF01609"/>
    </source>
</evidence>
<comment type="caution">
    <text evidence="5">The sequence shown here is derived from an EMBL/GenBank/DDBJ whole genome shotgun (WGS) entry which is preliminary data.</text>
</comment>
<dbReference type="InterPro" id="IPR054836">
    <property type="entry name" value="Tn5_transposase"/>
</dbReference>
<dbReference type="EMBL" id="NMUQ01000001">
    <property type="protein sequence ID" value="OXM17606.1"/>
    <property type="molecule type" value="Genomic_DNA"/>
</dbReference>
<evidence type="ECO:0000313" key="6">
    <source>
        <dbReference type="Proteomes" id="UP000215145"/>
    </source>
</evidence>
<evidence type="ECO:0000259" key="2">
    <source>
        <dbReference type="Pfam" id="PF02281"/>
    </source>
</evidence>
<dbReference type="InterPro" id="IPR002559">
    <property type="entry name" value="Transposase_11"/>
</dbReference>
<organism evidence="5 6">
    <name type="scientific">Paenibacillus herberti</name>
    <dbReference type="NCBI Taxonomy" id="1619309"/>
    <lineage>
        <taxon>Bacteria</taxon>
        <taxon>Bacillati</taxon>
        <taxon>Bacillota</taxon>
        <taxon>Bacilli</taxon>
        <taxon>Bacillales</taxon>
        <taxon>Paenibacillaceae</taxon>
        <taxon>Paenibacillus</taxon>
    </lineage>
</organism>
<dbReference type="InterPro" id="IPR014737">
    <property type="entry name" value="Transposase_Tn5-like_C"/>
</dbReference>
<evidence type="ECO:0000313" key="4">
    <source>
        <dbReference type="EMBL" id="OXM17407.1"/>
    </source>
</evidence>
<protein>
    <recommendedName>
        <fullName evidence="7">IS4 family transposase</fullName>
    </recommendedName>
</protein>
<dbReference type="PANTHER" id="PTHR37319">
    <property type="entry name" value="TRANSPOSASE"/>
    <property type="match status" value="1"/>
</dbReference>
<dbReference type="GO" id="GO:0003677">
    <property type="term" value="F:DNA binding"/>
    <property type="evidence" value="ECO:0007669"/>
    <property type="project" value="InterPro"/>
</dbReference>
<evidence type="ECO:0000313" key="3">
    <source>
        <dbReference type="EMBL" id="OXM13832.1"/>
    </source>
</evidence>
<dbReference type="Proteomes" id="UP000215145">
    <property type="component" value="Unassembled WGS sequence"/>
</dbReference>
<evidence type="ECO:0008006" key="7">
    <source>
        <dbReference type="Google" id="ProtNLM"/>
    </source>
</evidence>
<dbReference type="SUPFAM" id="SSF53098">
    <property type="entry name" value="Ribonuclease H-like"/>
    <property type="match status" value="1"/>
</dbReference>
<sequence length="426" mass="48375">MKTLSHNPGASIAEVSQDAAEAKAISRLLQNSEINEENVMNAYRTETLRQMKQTGEYMFLCVQDTTEIKFGNRGKTPGLGAYNREQTKGLLVHSALVLTPSGLPMGLLHQKIWARELGLKAQRKVSRPYEEKENYKWTETAQASVQGLPSDMHLIHVGDREADFFEFLSTLQADNQSYVIRSMQNRITEAEGRMWDDVCKQPVAGEIVVSIPRDTRRGVPTRETTLAIRFLTDTVQVPAHLKQKRAGYSPLTCTIIHAVETTPLEGQAPIEWFLFTNLPITTVDEASEKVAWYVQRWKIERFHYILKSGCEIEKMQARDGDRLKKLILFYSIIAAQLLHLTYLARQQPDAPCTEVMNDEEWKVLHRIAYKTNTLPPNPPTLHESVMALAKLGGFLGRKGDGDPGAKVLWRGIRAFQTVFESYRYLL</sequence>
<dbReference type="EMBL" id="NMUQ01000001">
    <property type="protein sequence ID" value="OXM17407.1"/>
    <property type="molecule type" value="Genomic_DNA"/>
</dbReference>
<accession>A0A229P5P5</accession>
<name>A0A229P5P5_9BACL</name>
<dbReference type="NCBIfam" id="NF033590">
    <property type="entry name" value="transpos_IS4_3"/>
    <property type="match status" value="1"/>
</dbReference>
<dbReference type="Gene3D" id="3.90.350.10">
    <property type="entry name" value="Transposase Inhibitor Protein From Tn5, Chain A, domain 1"/>
    <property type="match status" value="1"/>
</dbReference>